<dbReference type="AlphaFoldDB" id="A0A1I4KS54"/>
<dbReference type="Pfam" id="PF04672">
    <property type="entry name" value="Methyltransf_19"/>
    <property type="match status" value="1"/>
</dbReference>
<dbReference type="Proteomes" id="UP000198928">
    <property type="component" value="Unassembled WGS sequence"/>
</dbReference>
<reference evidence="3" key="1">
    <citation type="submission" date="2016-10" db="EMBL/GenBank/DDBJ databases">
        <authorList>
            <person name="Varghese N."/>
            <person name="Submissions S."/>
        </authorList>
    </citation>
    <scope>NUCLEOTIDE SEQUENCE [LARGE SCALE GENOMIC DNA]</scope>
    <source>
        <strain evidence="3">PL19</strain>
    </source>
</reference>
<accession>A0A1I4KS54</accession>
<dbReference type="InterPro" id="IPR006764">
    <property type="entry name" value="SAM_dep_MeTrfase_SAV2177_type"/>
</dbReference>
<dbReference type="SUPFAM" id="SSF53335">
    <property type="entry name" value="S-adenosyl-L-methionine-dependent methyltransferases"/>
    <property type="match status" value="1"/>
</dbReference>
<name>A0A1I4KS54_9ACTN</name>
<keyword evidence="2" id="KW-0489">Methyltransferase</keyword>
<sequence length="297" mass="31850">MRTTPPRSGGWVGADAVWDRVPLTVGTEEADRMADGTTGGGSGIDSSRPHSARIWNYLAGGKDYYTVDADAAEKVLAAFPGMRDITRTSRAFIGRVVTHLAGQEGIRQFLDIGTGLPTRDNTHEVAQRAAPESRIVYVDNDPLVLVHARALLTSSPEGACDYIDADVRDPERILAEAARTLDFSRPVGLMLMGILGLVPDYDEARAVVRRLVEALPPGSFLGLNDGSTADPVYVRAIESHNARGAATPYTPRGPEEIAGFFEGLELLEPGVVSCSRWRPEGEPGPETAVYGGLARKP</sequence>
<keyword evidence="2" id="KW-0808">Transferase</keyword>
<dbReference type="Gene3D" id="3.40.50.150">
    <property type="entry name" value="Vaccinia Virus protein VP39"/>
    <property type="match status" value="1"/>
</dbReference>
<evidence type="ECO:0000313" key="2">
    <source>
        <dbReference type="EMBL" id="SFL81624.1"/>
    </source>
</evidence>
<dbReference type="GO" id="GO:0032259">
    <property type="term" value="P:methylation"/>
    <property type="evidence" value="ECO:0007669"/>
    <property type="project" value="UniProtKB-KW"/>
</dbReference>
<protein>
    <submittedName>
        <fullName evidence="2">S-adenosyl methyltransferase</fullName>
    </submittedName>
</protein>
<evidence type="ECO:0000256" key="1">
    <source>
        <dbReference type="SAM" id="MobiDB-lite"/>
    </source>
</evidence>
<dbReference type="InterPro" id="IPR029063">
    <property type="entry name" value="SAM-dependent_MTases_sf"/>
</dbReference>
<organism evidence="2 3">
    <name type="scientific">Streptomyces pini</name>
    <dbReference type="NCBI Taxonomy" id="1520580"/>
    <lineage>
        <taxon>Bacteria</taxon>
        <taxon>Bacillati</taxon>
        <taxon>Actinomycetota</taxon>
        <taxon>Actinomycetes</taxon>
        <taxon>Kitasatosporales</taxon>
        <taxon>Streptomycetaceae</taxon>
        <taxon>Streptomyces</taxon>
    </lineage>
</organism>
<dbReference type="GO" id="GO:0008168">
    <property type="term" value="F:methyltransferase activity"/>
    <property type="evidence" value="ECO:0007669"/>
    <property type="project" value="UniProtKB-KW"/>
</dbReference>
<gene>
    <name evidence="2" type="ORF">SAMN05192584_12810</name>
</gene>
<dbReference type="EMBL" id="FOSG01000028">
    <property type="protein sequence ID" value="SFL81624.1"/>
    <property type="molecule type" value="Genomic_DNA"/>
</dbReference>
<feature type="region of interest" description="Disordered" evidence="1">
    <location>
        <begin position="278"/>
        <end position="297"/>
    </location>
</feature>
<dbReference type="PIRSF" id="PIRSF017393">
    <property type="entry name" value="MTase_SAV2177"/>
    <property type="match status" value="1"/>
</dbReference>
<keyword evidence="3" id="KW-1185">Reference proteome</keyword>
<proteinExistence type="predicted"/>
<evidence type="ECO:0000313" key="3">
    <source>
        <dbReference type="Proteomes" id="UP000198928"/>
    </source>
</evidence>
<feature type="region of interest" description="Disordered" evidence="1">
    <location>
        <begin position="27"/>
        <end position="47"/>
    </location>
</feature>